<dbReference type="FunFam" id="3.30.200.20:FF:000037">
    <property type="entry name" value="Tyrosine-protein kinase"/>
    <property type="match status" value="1"/>
</dbReference>
<keyword evidence="1 10" id="KW-0728">SH3 domain</keyword>
<dbReference type="Pfam" id="PF08919">
    <property type="entry name" value="F_actin_bind"/>
    <property type="match status" value="1"/>
</dbReference>
<evidence type="ECO:0000259" key="16">
    <source>
        <dbReference type="PROSITE" id="PS50011"/>
    </source>
</evidence>
<dbReference type="PRINTS" id="PR00109">
    <property type="entry name" value="TYRKINASE"/>
</dbReference>
<feature type="compositionally biased region" description="Low complexity" evidence="13">
    <location>
        <begin position="1143"/>
        <end position="1159"/>
    </location>
</feature>
<dbReference type="InterPro" id="IPR017441">
    <property type="entry name" value="Protein_kinase_ATP_BS"/>
</dbReference>
<sequence>MGAQQTKEGLSSADRGSTTTVSSPFSRASFAAVSSPGLGHSLTQSSTSLHSETLGKASRSPSVKKKFAVGNNVFAEHNEALLQTRPLPAAPGSGGTTRKVAGSGECGSNCGMTGSLSDTESIITTASSTLMDQTRWLSKENLFSDGESVCEDSAPLFTALYDFNPVADKQLHLRKGQQLRVIAYNSTQEWCEAELLPTGTVGWVPSNYITPISSLDNCNWYHGKISRSDAEFLLSSGINGSFLVRESESNVGQWSISLRYEGRVYHYRINQGPEGRLFISSESQFKSLSRLVRHHCYHADGLVCNLIYPTPKRTKQSPFSASACESDVWEIPRTDIAMRHKLGAGQYGEVYEAVWKKYNKAVAVKTLREDTMALKEFLEEAAIMKEMRHPNLISLLGVCTREPPFYIVTEFMKHGNLLDYLRRTESKKLTGVTLMHIASQVSSAMAYLEERQFIHRDLAARNCLVGENHLIKVADFGLARFIRDDTYTARAGAKFPIKWTAPEGLAYNQFSNKSDVWSFGILLWEIATYGDTPYPSVDIADVYHKIESGYRMEAPRGCPAPVYQLMLECWQWKAIDRPNFKEINQRLESMGQSVNPRMAGGDARKMSTLDARLSMGRKGTCSKKPPQKGRRSVAVMETSTMTVGRVSPRGKTMPPTPPRRTSSFRDRKGLASPDEFDIDSSQPKLKNLPEEDLDELSDSGSFEMVETVTSPKPTKAPKPARSTTNLVKEMRDADTQVANMEARHVKETVQKWGGTLPKGSSVKLAAPSTGFVESFRRTKVNKKTQPDVVPREEPLPETESDEERHGGLLPLPKSPSMSTSATQTSPEPENRTGVKREKSDMDKPENTKDVIKKPAPPADKPPLAKLKVAKAGQVGKIYSSTITANTSAIRPKFRVPSPPKYQRPTEVAASSNNGEEVTSPVSQSPPTPSFHLPPPPPLESPSSPLPSSKNGFSFTNGHPKHTQNYKISSADFPTENTKSNENHTNGFHHQSGPNLTATATISQNMGPYNSPLSQPRSRNGEKNKVNSGSTSTNSYQQAPSSSPKTGPETEVKTFKFKSGTLGRKPPHSAPTNGFHSETEVRTFDFEHGRLKEPPKVPAKAPLLQYRKPVKIETNDESPGELITEPRDELNGAMEFFPPPPPEFSGSPPSSDSSSTDSSGVRNRLQMWETRSGSLKSRPSLPSKPKVSQKNTAHCEREHPSEDQVPPSQEQLLSELKSLMEFLDEASGGDFPVVQERCSSVVGSCSAYLDMITPHARFKLRELLTQLQTCVAKHIVTKSSASPPPYSDLQSILHNLVLTVSK</sequence>
<evidence type="ECO:0000256" key="11">
    <source>
        <dbReference type="PROSITE-ProRule" id="PRU10141"/>
    </source>
</evidence>
<evidence type="ECO:0000256" key="10">
    <source>
        <dbReference type="PROSITE-ProRule" id="PRU00192"/>
    </source>
</evidence>
<dbReference type="InterPro" id="IPR050198">
    <property type="entry name" value="Non-receptor_tyrosine_kinases"/>
</dbReference>
<dbReference type="PROSITE" id="PS50001">
    <property type="entry name" value="SH2"/>
    <property type="match status" value="1"/>
</dbReference>
<dbReference type="GO" id="GO:0051129">
    <property type="term" value="P:negative regulation of cellular component organization"/>
    <property type="evidence" value="ECO:0007669"/>
    <property type="project" value="UniProtKB-ARBA"/>
</dbReference>
<evidence type="ECO:0000256" key="4">
    <source>
        <dbReference type="ARBA" id="ARBA00022777"/>
    </source>
</evidence>
<evidence type="ECO:0000313" key="18">
    <source>
        <dbReference type="Proteomes" id="UP000186922"/>
    </source>
</evidence>
<dbReference type="SMART" id="SM00252">
    <property type="entry name" value="SH2"/>
    <property type="match status" value="1"/>
</dbReference>
<dbReference type="Gene3D" id="2.30.30.40">
    <property type="entry name" value="SH3 Domains"/>
    <property type="match status" value="1"/>
</dbReference>
<feature type="compositionally biased region" description="Low complexity" evidence="13">
    <location>
        <begin position="861"/>
        <end position="871"/>
    </location>
</feature>
<dbReference type="PROSITE" id="PS00107">
    <property type="entry name" value="PROTEIN_KINASE_ATP"/>
    <property type="match status" value="1"/>
</dbReference>
<dbReference type="InterPro" id="IPR000719">
    <property type="entry name" value="Prot_kinase_dom"/>
</dbReference>
<dbReference type="InterPro" id="IPR036860">
    <property type="entry name" value="SH2_dom_sf"/>
</dbReference>
<name>A0A1D1V166_RAMVA</name>
<evidence type="ECO:0000256" key="7">
    <source>
        <dbReference type="ARBA" id="ARBA00023137"/>
    </source>
</evidence>
<feature type="compositionally biased region" description="Pro residues" evidence="13">
    <location>
        <begin position="923"/>
        <end position="939"/>
    </location>
</feature>
<dbReference type="SMART" id="SM00219">
    <property type="entry name" value="TyrKc"/>
    <property type="match status" value="1"/>
</dbReference>
<feature type="compositionally biased region" description="Polar residues" evidence="13">
    <location>
        <begin position="878"/>
        <end position="888"/>
    </location>
</feature>
<dbReference type="FunFam" id="1.10.510.10:FF:000052">
    <property type="entry name" value="Tyrosine-protein kinase"/>
    <property type="match status" value="1"/>
</dbReference>
<feature type="compositionally biased region" description="Polar residues" evidence="13">
    <location>
        <begin position="1025"/>
        <end position="1044"/>
    </location>
</feature>
<evidence type="ECO:0000256" key="6">
    <source>
        <dbReference type="ARBA" id="ARBA00022999"/>
    </source>
</evidence>
<evidence type="ECO:0000256" key="2">
    <source>
        <dbReference type="ARBA" id="ARBA00022679"/>
    </source>
</evidence>
<dbReference type="InterPro" id="IPR001452">
    <property type="entry name" value="SH3_domain"/>
</dbReference>
<accession>A0A1D1V166</accession>
<feature type="compositionally biased region" description="Low complexity" evidence="13">
    <location>
        <begin position="1170"/>
        <end position="1187"/>
    </location>
</feature>
<feature type="region of interest" description="Disordered" evidence="13">
    <location>
        <begin position="704"/>
        <end position="723"/>
    </location>
</feature>
<dbReference type="InterPro" id="IPR035837">
    <property type="entry name" value="ABL_SH2"/>
</dbReference>
<feature type="compositionally biased region" description="Basic and acidic residues" evidence="13">
    <location>
        <begin position="828"/>
        <end position="852"/>
    </location>
</feature>
<dbReference type="PROSITE" id="PS50002">
    <property type="entry name" value="SH3"/>
    <property type="match status" value="1"/>
</dbReference>
<feature type="region of interest" description="Disordered" evidence="13">
    <location>
        <begin position="773"/>
        <end position="1208"/>
    </location>
</feature>
<dbReference type="GO" id="GO:0023052">
    <property type="term" value="P:signaling"/>
    <property type="evidence" value="ECO:0007669"/>
    <property type="project" value="UniProtKB-ARBA"/>
</dbReference>
<feature type="domain" description="SH2" evidence="14">
    <location>
        <begin position="220"/>
        <end position="310"/>
    </location>
</feature>
<evidence type="ECO:0000256" key="5">
    <source>
        <dbReference type="ARBA" id="ARBA00022840"/>
    </source>
</evidence>
<feature type="region of interest" description="Disordered" evidence="13">
    <location>
        <begin position="84"/>
        <end position="104"/>
    </location>
</feature>
<dbReference type="PROSITE" id="PS00109">
    <property type="entry name" value="PROTEIN_KINASE_TYR"/>
    <property type="match status" value="1"/>
</dbReference>
<dbReference type="Pfam" id="PF07714">
    <property type="entry name" value="PK_Tyr_Ser-Thr"/>
    <property type="match status" value="1"/>
</dbReference>
<feature type="compositionally biased region" description="Basic and acidic residues" evidence="13">
    <location>
        <begin position="1076"/>
        <end position="1094"/>
    </location>
</feature>
<dbReference type="Pfam" id="PF00017">
    <property type="entry name" value="SH2"/>
    <property type="match status" value="1"/>
</dbReference>
<comment type="catalytic activity">
    <reaction evidence="8 12">
        <text>L-tyrosyl-[protein] + ATP = O-phospho-L-tyrosyl-[protein] + ADP + H(+)</text>
        <dbReference type="Rhea" id="RHEA:10596"/>
        <dbReference type="Rhea" id="RHEA-COMP:10136"/>
        <dbReference type="Rhea" id="RHEA-COMP:20101"/>
        <dbReference type="ChEBI" id="CHEBI:15378"/>
        <dbReference type="ChEBI" id="CHEBI:30616"/>
        <dbReference type="ChEBI" id="CHEBI:46858"/>
        <dbReference type="ChEBI" id="CHEBI:61978"/>
        <dbReference type="ChEBI" id="CHEBI:456216"/>
        <dbReference type="EC" id="2.7.10.2"/>
    </reaction>
</comment>
<feature type="domain" description="Protein kinase" evidence="16">
    <location>
        <begin position="336"/>
        <end position="598"/>
    </location>
</feature>
<dbReference type="GO" id="GO:0004715">
    <property type="term" value="F:non-membrane spanning protein tyrosine kinase activity"/>
    <property type="evidence" value="ECO:0007669"/>
    <property type="project" value="UniProtKB-EC"/>
</dbReference>
<feature type="compositionally biased region" description="Low complexity" evidence="13">
    <location>
        <begin position="709"/>
        <end position="723"/>
    </location>
</feature>
<dbReference type="Gene3D" id="1.20.120.330">
    <property type="entry name" value="Nucleotidyltransferases domain 2"/>
    <property type="match status" value="1"/>
</dbReference>
<dbReference type="FunFam" id="2.30.30.40:FF:000010">
    <property type="entry name" value="Tyrosine-protein kinase"/>
    <property type="match status" value="1"/>
</dbReference>
<evidence type="ECO:0000256" key="1">
    <source>
        <dbReference type="ARBA" id="ARBA00022443"/>
    </source>
</evidence>
<evidence type="ECO:0000256" key="9">
    <source>
        <dbReference type="PROSITE-ProRule" id="PRU00191"/>
    </source>
</evidence>
<reference evidence="17 18" key="1">
    <citation type="journal article" date="2016" name="Nat. Commun.">
        <title>Extremotolerant tardigrade genome and improved radiotolerance of human cultured cells by tardigrade-unique protein.</title>
        <authorList>
            <person name="Hashimoto T."/>
            <person name="Horikawa D.D."/>
            <person name="Saito Y."/>
            <person name="Kuwahara H."/>
            <person name="Kozuka-Hata H."/>
            <person name="Shin-I T."/>
            <person name="Minakuchi Y."/>
            <person name="Ohishi K."/>
            <person name="Motoyama A."/>
            <person name="Aizu T."/>
            <person name="Enomoto A."/>
            <person name="Kondo K."/>
            <person name="Tanaka S."/>
            <person name="Hara Y."/>
            <person name="Koshikawa S."/>
            <person name="Sagara H."/>
            <person name="Miura T."/>
            <person name="Yokobori S."/>
            <person name="Miyagawa K."/>
            <person name="Suzuki Y."/>
            <person name="Kubo T."/>
            <person name="Oyama M."/>
            <person name="Kohara Y."/>
            <person name="Fujiyama A."/>
            <person name="Arakawa K."/>
            <person name="Katayama T."/>
            <person name="Toyoda A."/>
            <person name="Kunieda T."/>
        </authorList>
    </citation>
    <scope>NUCLEOTIDE SEQUENCE [LARGE SCALE GENOMIC DNA]</scope>
    <source>
        <strain evidence="17 18">YOKOZUNA-1</strain>
    </source>
</reference>
<evidence type="ECO:0000256" key="12">
    <source>
        <dbReference type="RuleBase" id="RU362096"/>
    </source>
</evidence>
<evidence type="ECO:0000259" key="14">
    <source>
        <dbReference type="PROSITE" id="PS50001"/>
    </source>
</evidence>
<keyword evidence="6 9" id="KW-0727">SH2 domain</keyword>
<dbReference type="InterPro" id="IPR036028">
    <property type="entry name" value="SH3-like_dom_sf"/>
</dbReference>
<comment type="similarity">
    <text evidence="12">Belongs to the protein kinase superfamily. Tyr protein kinase family.</text>
</comment>
<feature type="binding site" evidence="11">
    <location>
        <position position="375"/>
    </location>
    <ligand>
        <name>ATP</name>
        <dbReference type="ChEBI" id="CHEBI:30616"/>
    </ligand>
</feature>
<feature type="compositionally biased region" description="Polar residues" evidence="13">
    <location>
        <begin position="815"/>
        <end position="827"/>
    </location>
</feature>
<feature type="compositionally biased region" description="Polar residues" evidence="13">
    <location>
        <begin position="1"/>
        <end position="26"/>
    </location>
</feature>
<dbReference type="PANTHER" id="PTHR24418">
    <property type="entry name" value="TYROSINE-PROTEIN KINASE"/>
    <property type="match status" value="1"/>
</dbReference>
<protein>
    <recommendedName>
        <fullName evidence="12">Tyrosine-protein kinase</fullName>
        <ecNumber evidence="12">2.7.10.2</ecNumber>
    </recommendedName>
</protein>
<evidence type="ECO:0000259" key="15">
    <source>
        <dbReference type="PROSITE" id="PS50002"/>
    </source>
</evidence>
<dbReference type="CDD" id="cd11850">
    <property type="entry name" value="SH3_Abl"/>
    <property type="match status" value="1"/>
</dbReference>
<keyword evidence="5 11" id="KW-0067">ATP-binding</keyword>
<feature type="compositionally biased region" description="Low complexity" evidence="13">
    <location>
        <begin position="41"/>
        <end position="54"/>
    </location>
</feature>
<evidence type="ECO:0000256" key="13">
    <source>
        <dbReference type="SAM" id="MobiDB-lite"/>
    </source>
</evidence>
<dbReference type="Gene3D" id="3.30.505.10">
    <property type="entry name" value="SH2 domain"/>
    <property type="match status" value="1"/>
</dbReference>
<dbReference type="PROSITE" id="PS50011">
    <property type="entry name" value="PROTEIN_KINASE_DOM"/>
    <property type="match status" value="1"/>
</dbReference>
<dbReference type="SUPFAM" id="SSF55550">
    <property type="entry name" value="SH2 domain"/>
    <property type="match status" value="1"/>
</dbReference>
<dbReference type="EMBL" id="BDGG01000003">
    <property type="protein sequence ID" value="GAU95594.1"/>
    <property type="molecule type" value="Genomic_DNA"/>
</dbReference>
<keyword evidence="3 11" id="KW-0547">Nucleotide-binding</keyword>
<feature type="compositionally biased region" description="Basic and acidic residues" evidence="13">
    <location>
        <begin position="1192"/>
        <end position="1201"/>
    </location>
</feature>
<dbReference type="SUPFAM" id="SSF56112">
    <property type="entry name" value="Protein kinase-like (PK-like)"/>
    <property type="match status" value="1"/>
</dbReference>
<dbReference type="OrthoDB" id="98077at2759"/>
<dbReference type="InterPro" id="IPR020635">
    <property type="entry name" value="Tyr_kinase_cat_dom"/>
</dbReference>
<dbReference type="SMART" id="SM00326">
    <property type="entry name" value="SH3"/>
    <property type="match status" value="1"/>
</dbReference>
<dbReference type="CDD" id="cd09935">
    <property type="entry name" value="SH2_ABL"/>
    <property type="match status" value="1"/>
</dbReference>
<comment type="caution">
    <text evidence="17">The sequence shown here is derived from an EMBL/GenBank/DDBJ whole genome shotgun (WGS) entry which is preliminary data.</text>
</comment>
<dbReference type="STRING" id="947166.A0A1D1V166"/>
<organism evidence="17 18">
    <name type="scientific">Ramazzottius varieornatus</name>
    <name type="common">Water bear</name>
    <name type="synonym">Tardigrade</name>
    <dbReference type="NCBI Taxonomy" id="947166"/>
    <lineage>
        <taxon>Eukaryota</taxon>
        <taxon>Metazoa</taxon>
        <taxon>Ecdysozoa</taxon>
        <taxon>Tardigrada</taxon>
        <taxon>Eutardigrada</taxon>
        <taxon>Parachela</taxon>
        <taxon>Hypsibioidea</taxon>
        <taxon>Ramazzottiidae</taxon>
        <taxon>Ramazzottius</taxon>
    </lineage>
</organism>
<keyword evidence="18" id="KW-1185">Reference proteome</keyword>
<dbReference type="GO" id="GO:0005524">
    <property type="term" value="F:ATP binding"/>
    <property type="evidence" value="ECO:0007669"/>
    <property type="project" value="UniProtKB-UniRule"/>
</dbReference>
<feature type="region of interest" description="Disordered" evidence="13">
    <location>
        <begin position="1"/>
        <end position="62"/>
    </location>
</feature>
<dbReference type="Proteomes" id="UP000186922">
    <property type="component" value="Unassembled WGS sequence"/>
</dbReference>
<feature type="compositionally biased region" description="Polar residues" evidence="13">
    <location>
        <begin position="974"/>
        <end position="1017"/>
    </location>
</feature>
<dbReference type="EC" id="2.7.10.2" evidence="12"/>
<dbReference type="PRINTS" id="PR00401">
    <property type="entry name" value="SH2DOMAIN"/>
</dbReference>
<dbReference type="InterPro" id="IPR001245">
    <property type="entry name" value="Ser-Thr/Tyr_kinase_cat_dom"/>
</dbReference>
<dbReference type="InterPro" id="IPR015015">
    <property type="entry name" value="F-actin-binding"/>
</dbReference>
<dbReference type="Pfam" id="PF00018">
    <property type="entry name" value="SH3_1"/>
    <property type="match status" value="1"/>
</dbReference>
<dbReference type="Gene3D" id="1.10.510.10">
    <property type="entry name" value="Transferase(Phosphotransferase) domain 1"/>
    <property type="match status" value="1"/>
</dbReference>
<evidence type="ECO:0000256" key="3">
    <source>
        <dbReference type="ARBA" id="ARBA00022741"/>
    </source>
</evidence>
<feature type="region of interest" description="Disordered" evidence="13">
    <location>
        <begin position="645"/>
        <end position="699"/>
    </location>
</feature>
<dbReference type="SUPFAM" id="SSF50044">
    <property type="entry name" value="SH3-domain"/>
    <property type="match status" value="1"/>
</dbReference>
<feature type="domain" description="SH3" evidence="15">
    <location>
        <begin position="152"/>
        <end position="214"/>
    </location>
</feature>
<keyword evidence="7 12" id="KW-0829">Tyrosine-protein kinase</keyword>
<dbReference type="FunFam" id="3.30.505.10:FF:000004">
    <property type="entry name" value="Tyrosine-protein kinase"/>
    <property type="match status" value="1"/>
</dbReference>
<dbReference type="GO" id="GO:0007154">
    <property type="term" value="P:cell communication"/>
    <property type="evidence" value="ECO:0007669"/>
    <property type="project" value="UniProtKB-ARBA"/>
</dbReference>
<keyword evidence="2 12" id="KW-0808">Transferase</keyword>
<keyword evidence="4 12" id="KW-0418">Kinase</keyword>
<proteinExistence type="inferred from homology"/>
<gene>
    <name evidence="17" type="primary">RvY_07190-1</name>
    <name evidence="17" type="synonym">RvY_07190.1</name>
    <name evidence="17" type="ORF">RvY_07190</name>
</gene>
<evidence type="ECO:0000313" key="17">
    <source>
        <dbReference type="EMBL" id="GAU95594.1"/>
    </source>
</evidence>
<evidence type="ECO:0000256" key="8">
    <source>
        <dbReference type="ARBA" id="ARBA00051245"/>
    </source>
</evidence>
<dbReference type="InterPro" id="IPR000980">
    <property type="entry name" value="SH2"/>
</dbReference>
<dbReference type="InterPro" id="IPR008266">
    <property type="entry name" value="Tyr_kinase_AS"/>
</dbReference>
<dbReference type="InterPro" id="IPR011009">
    <property type="entry name" value="Kinase-like_dom_sf"/>
</dbReference>